<evidence type="ECO:0000313" key="2">
    <source>
        <dbReference type="Proteomes" id="UP000255087"/>
    </source>
</evidence>
<proteinExistence type="predicted"/>
<gene>
    <name evidence="1" type="ORF">NCTC8580_03688</name>
</gene>
<sequence length="57" mass="6394">MFPSPLQTQLSQTLLTPYSISISWFLSSLKLYMVLAKSTYQCVEDVPAFSGAIQFES</sequence>
<name>A0A380QC38_YERPU</name>
<evidence type="ECO:0000313" key="1">
    <source>
        <dbReference type="EMBL" id="SUP85485.1"/>
    </source>
</evidence>
<dbReference type="EMBL" id="UHJC01000001">
    <property type="protein sequence ID" value="SUP85485.1"/>
    <property type="molecule type" value="Genomic_DNA"/>
</dbReference>
<reference evidence="1 2" key="1">
    <citation type="submission" date="2018-06" db="EMBL/GenBank/DDBJ databases">
        <authorList>
            <consortium name="Pathogen Informatics"/>
            <person name="Doyle S."/>
        </authorList>
    </citation>
    <scope>NUCLEOTIDE SEQUENCE [LARGE SCALE GENOMIC DNA]</scope>
    <source>
        <strain evidence="1 2">NCTC8580</strain>
    </source>
</reference>
<dbReference type="Proteomes" id="UP000255087">
    <property type="component" value="Unassembled WGS sequence"/>
</dbReference>
<protein>
    <submittedName>
        <fullName evidence="1">Uncharacterized protein</fullName>
    </submittedName>
</protein>
<dbReference type="AlphaFoldDB" id="A0A380QC38"/>
<accession>A0A380QC38</accession>
<organism evidence="1 2">
    <name type="scientific">Yersinia pseudotuberculosis</name>
    <dbReference type="NCBI Taxonomy" id="633"/>
    <lineage>
        <taxon>Bacteria</taxon>
        <taxon>Pseudomonadati</taxon>
        <taxon>Pseudomonadota</taxon>
        <taxon>Gammaproteobacteria</taxon>
        <taxon>Enterobacterales</taxon>
        <taxon>Yersiniaceae</taxon>
        <taxon>Yersinia</taxon>
    </lineage>
</organism>